<dbReference type="GO" id="GO:0004722">
    <property type="term" value="F:protein serine/threonine phosphatase activity"/>
    <property type="evidence" value="ECO:0007669"/>
    <property type="project" value="UniProtKB-EC"/>
</dbReference>
<dbReference type="Gene3D" id="3.60.40.10">
    <property type="entry name" value="PPM-type phosphatase domain"/>
    <property type="match status" value="1"/>
</dbReference>
<dbReference type="InterPro" id="IPR036457">
    <property type="entry name" value="PPM-type-like_dom_sf"/>
</dbReference>
<protein>
    <submittedName>
        <fullName evidence="3">PP2C family protein-serine/threonine phosphatase</fullName>
        <ecNumber evidence="3">3.1.3.16</ecNumber>
    </submittedName>
</protein>
<evidence type="ECO:0000256" key="1">
    <source>
        <dbReference type="ARBA" id="ARBA00022801"/>
    </source>
</evidence>
<evidence type="ECO:0000313" key="3">
    <source>
        <dbReference type="EMBL" id="MFC3293965.1"/>
    </source>
</evidence>
<dbReference type="SUPFAM" id="SSF81606">
    <property type="entry name" value="PP2C-like"/>
    <property type="match status" value="1"/>
</dbReference>
<dbReference type="SUPFAM" id="SSF52172">
    <property type="entry name" value="CheY-like"/>
    <property type="match status" value="1"/>
</dbReference>
<gene>
    <name evidence="3" type="ORF">ACFOEI_18115</name>
</gene>
<dbReference type="InterPro" id="IPR011006">
    <property type="entry name" value="CheY-like_superfamily"/>
</dbReference>
<dbReference type="InterPro" id="IPR001932">
    <property type="entry name" value="PPM-type_phosphatase-like_dom"/>
</dbReference>
<organism evidence="3 4">
    <name type="scientific">Modicisalibacter luteus</name>
    <dbReference type="NCBI Taxonomy" id="453962"/>
    <lineage>
        <taxon>Bacteria</taxon>
        <taxon>Pseudomonadati</taxon>
        <taxon>Pseudomonadota</taxon>
        <taxon>Gammaproteobacteria</taxon>
        <taxon>Oceanospirillales</taxon>
        <taxon>Halomonadaceae</taxon>
        <taxon>Modicisalibacter</taxon>
    </lineage>
</organism>
<comment type="caution">
    <text evidence="3">The sequence shown here is derived from an EMBL/GenBank/DDBJ whole genome shotgun (WGS) entry which is preliminary data.</text>
</comment>
<dbReference type="RefSeq" id="WP_019020467.1">
    <property type="nucleotide sequence ID" value="NZ_BMXD01000013.1"/>
</dbReference>
<dbReference type="EMBL" id="JBHRUH010000034">
    <property type="protein sequence ID" value="MFC3293965.1"/>
    <property type="molecule type" value="Genomic_DNA"/>
</dbReference>
<dbReference type="PANTHER" id="PTHR43156">
    <property type="entry name" value="STAGE II SPORULATION PROTEIN E-RELATED"/>
    <property type="match status" value="1"/>
</dbReference>
<evidence type="ECO:0000313" key="4">
    <source>
        <dbReference type="Proteomes" id="UP001595640"/>
    </source>
</evidence>
<dbReference type="PANTHER" id="PTHR43156:SF2">
    <property type="entry name" value="STAGE II SPORULATION PROTEIN E"/>
    <property type="match status" value="1"/>
</dbReference>
<keyword evidence="4" id="KW-1185">Reference proteome</keyword>
<dbReference type="Pfam" id="PF07228">
    <property type="entry name" value="SpoIIE"/>
    <property type="match status" value="1"/>
</dbReference>
<proteinExistence type="predicted"/>
<accession>A0ABV7M654</accession>
<keyword evidence="1 3" id="KW-0378">Hydrolase</keyword>
<feature type="domain" description="PPM-type phosphatase" evidence="2">
    <location>
        <begin position="163"/>
        <end position="385"/>
    </location>
</feature>
<name>A0ABV7M654_9GAMM</name>
<dbReference type="Proteomes" id="UP001595640">
    <property type="component" value="Unassembled WGS sequence"/>
</dbReference>
<dbReference type="EC" id="3.1.3.16" evidence="3"/>
<evidence type="ECO:0000259" key="2">
    <source>
        <dbReference type="SMART" id="SM00331"/>
    </source>
</evidence>
<sequence length="391" mass="43809">MASSRTLIGLLDLPGEERDALAEAIAKGGLSVAVADRVDALPAETTLIVAHVRAVPAQDWPTLSRRLPTVVVSEMRLDGDLLTAVDAGLVDYLVHPLQHSDVLRRLIMRTLEHHQLAEEHARDRARLAELNENLETHLAMLRLDQQGGSQIQRRLLPPQPLKINGVECEYWLAPSLYLSGDFLDYQRFDDRYSVFYFADVSGHGASSAFVTVLLKYLSNRWLSEWDGMSPETLASRWLAQLNNELIETSIGKHATLFVGVIDRECQHMYYSLGAQMPMPLLMSGDSFQVIEGEGMPVGLFPKVTYPAYDVTLPENFRLWLCSDGVLECLPGGTLDERLVELRQRVAQCQDVAALRTSLAVDRSVDDEDTERQELPDDLTIMLLSGFDHDER</sequence>
<reference evidence="4" key="1">
    <citation type="journal article" date="2019" name="Int. J. Syst. Evol. Microbiol.">
        <title>The Global Catalogue of Microorganisms (GCM) 10K type strain sequencing project: providing services to taxonomists for standard genome sequencing and annotation.</title>
        <authorList>
            <consortium name="The Broad Institute Genomics Platform"/>
            <consortium name="The Broad Institute Genome Sequencing Center for Infectious Disease"/>
            <person name="Wu L."/>
            <person name="Ma J."/>
        </authorList>
    </citation>
    <scope>NUCLEOTIDE SEQUENCE [LARGE SCALE GENOMIC DNA]</scope>
    <source>
        <strain evidence="4">KCTC 12847</strain>
    </source>
</reference>
<dbReference type="InterPro" id="IPR052016">
    <property type="entry name" value="Bact_Sigma-Reg"/>
</dbReference>
<dbReference type="SMART" id="SM00331">
    <property type="entry name" value="PP2C_SIG"/>
    <property type="match status" value="1"/>
</dbReference>